<dbReference type="Proteomes" id="UP000334340">
    <property type="component" value="Unassembled WGS sequence"/>
</dbReference>
<reference evidence="1 2" key="1">
    <citation type="submission" date="2019-07" db="EMBL/GenBank/DDBJ databases">
        <authorList>
            <person name="Cremers G."/>
        </authorList>
    </citation>
    <scope>NUCLEOTIDE SEQUENCE [LARGE SCALE GENOMIC DNA]</scope>
</reference>
<accession>A0A564ZGM8</accession>
<name>A0A564ZGM8_9BACT</name>
<dbReference type="EMBL" id="CABIKM010000001">
    <property type="protein sequence ID" value="VUZ83708.1"/>
    <property type="molecule type" value="Genomic_DNA"/>
</dbReference>
<dbReference type="Gene3D" id="3.40.50.1400">
    <property type="match status" value="1"/>
</dbReference>
<evidence type="ECO:0000313" key="2">
    <source>
        <dbReference type="Proteomes" id="UP000334340"/>
    </source>
</evidence>
<dbReference type="AlphaFoldDB" id="A0A564ZGM8"/>
<gene>
    <name evidence="1" type="ORF">MELA_00061</name>
</gene>
<proteinExistence type="predicted"/>
<sequence length="290" mass="32257">MMAHGAGEYYNTRILAAVEPLRQRYNIEVAFGMADDEILQATIDKVEARGAKRIHVLRLYDLPQSFQAETEFVLGLRNTMGAVSHSHNEKSGPSRIRSGAILSTSGGFGDHPLIAEILLQRTLEVSQAPDRETVILLAHGSGDDEDERSWIEQLEKRAEFIRKKAPAKFKAIKVATVREDWPEKSARAVVEVRKMIKEGSRENGRVLVVSNRIAGAGPYRKLLSGLDYTLNDQGIASHPHFTRWIEEQIENWIDAAGLLHTPIARGGNNLLERGKEKASKSALARLTTDC</sequence>
<keyword evidence="2" id="KW-1185">Reference proteome</keyword>
<evidence type="ECO:0000313" key="1">
    <source>
        <dbReference type="EMBL" id="VUZ83708.1"/>
    </source>
</evidence>
<organism evidence="1 2">
    <name type="scientific">Candidatus Methylomirabilis lanthanidiphila</name>
    <dbReference type="NCBI Taxonomy" id="2211376"/>
    <lineage>
        <taxon>Bacteria</taxon>
        <taxon>Candidatus Methylomirabilota</taxon>
        <taxon>Candidatus Methylomirabilia</taxon>
        <taxon>Candidatus Methylomirabilales</taxon>
        <taxon>Candidatus Methylomirabilaceae</taxon>
        <taxon>Candidatus Methylomirabilis</taxon>
    </lineage>
</organism>
<protein>
    <submittedName>
        <fullName evidence="1">Uncharacterized protein</fullName>
    </submittedName>
</protein>